<evidence type="ECO:0000256" key="1">
    <source>
        <dbReference type="ARBA" id="ARBA00023015"/>
    </source>
</evidence>
<keyword evidence="3" id="KW-0804">Transcription</keyword>
<comment type="caution">
    <text evidence="6">The sequence shown here is derived from an EMBL/GenBank/DDBJ whole genome shotgun (WGS) entry which is preliminary data.</text>
</comment>
<dbReference type="PANTHER" id="PTHR47256">
    <property type="entry name" value="ZN(II)2CYS6 TRANSCRIPTION FACTOR (EUROFUNG)-RELATED"/>
    <property type="match status" value="1"/>
</dbReference>
<sequence>MDTSTARTQRPGSRTTNACEACKRRKAKCSGLPGPCEACHKVKTVCHFNAKLDKRRKLAYKPTAVQERQQQILHGLLQTLKFGDDDEVLNLINLIRSEALPEDIAGCLRQSIQSLQDRGILRPLAVDETDIMSLGLQALFSHRAGKPGPKQSPGKALSSIKNYPFTESQALWSRPEPFNDKDCSTPFSELSQHGAETETDDCLLSSLNSETSLMSSLTLLESMSLPSEDMNQSFSGVLSYTTTKDTFPHNRDTACNHAELQYLMSYHSHPLNEPGTLRQWSSGHSATGPIAPRLTVKEHIISSNVCTSRQLNDFQRMEHELSARHRVP</sequence>
<keyword evidence="2" id="KW-0238">DNA-binding</keyword>
<organism evidence="6 7">
    <name type="scientific">Lithohypha guttulata</name>
    <dbReference type="NCBI Taxonomy" id="1690604"/>
    <lineage>
        <taxon>Eukaryota</taxon>
        <taxon>Fungi</taxon>
        <taxon>Dikarya</taxon>
        <taxon>Ascomycota</taxon>
        <taxon>Pezizomycotina</taxon>
        <taxon>Eurotiomycetes</taxon>
        <taxon>Chaetothyriomycetidae</taxon>
        <taxon>Chaetothyriales</taxon>
        <taxon>Trichomeriaceae</taxon>
        <taxon>Lithohypha</taxon>
    </lineage>
</organism>
<dbReference type="SUPFAM" id="SSF57701">
    <property type="entry name" value="Zn2/Cys6 DNA-binding domain"/>
    <property type="match status" value="1"/>
</dbReference>
<dbReference type="EMBL" id="JAVRRG010000098">
    <property type="protein sequence ID" value="KAK5086212.1"/>
    <property type="molecule type" value="Genomic_DNA"/>
</dbReference>
<name>A0ABR0K4J0_9EURO</name>
<dbReference type="InterPro" id="IPR053187">
    <property type="entry name" value="Notoamide_regulator"/>
</dbReference>
<dbReference type="PANTHER" id="PTHR47256:SF1">
    <property type="entry name" value="ZN(II)2CYS6 TRANSCRIPTION FACTOR (EUROFUNG)"/>
    <property type="match status" value="1"/>
</dbReference>
<dbReference type="PROSITE" id="PS50048">
    <property type="entry name" value="ZN2_CY6_FUNGAL_2"/>
    <property type="match status" value="1"/>
</dbReference>
<dbReference type="SMART" id="SM00066">
    <property type="entry name" value="GAL4"/>
    <property type="match status" value="1"/>
</dbReference>
<gene>
    <name evidence="6" type="ORF">LTR24_006997</name>
</gene>
<evidence type="ECO:0000256" key="4">
    <source>
        <dbReference type="ARBA" id="ARBA00023242"/>
    </source>
</evidence>
<dbReference type="PROSITE" id="PS00463">
    <property type="entry name" value="ZN2_CY6_FUNGAL_1"/>
    <property type="match status" value="1"/>
</dbReference>
<keyword evidence="1" id="KW-0805">Transcription regulation</keyword>
<evidence type="ECO:0000313" key="7">
    <source>
        <dbReference type="Proteomes" id="UP001345013"/>
    </source>
</evidence>
<evidence type="ECO:0000259" key="5">
    <source>
        <dbReference type="PROSITE" id="PS50048"/>
    </source>
</evidence>
<keyword evidence="7" id="KW-1185">Reference proteome</keyword>
<feature type="domain" description="Zn(2)-C6 fungal-type" evidence="5">
    <location>
        <begin position="18"/>
        <end position="48"/>
    </location>
</feature>
<protein>
    <recommendedName>
        <fullName evidence="5">Zn(2)-C6 fungal-type domain-containing protein</fullName>
    </recommendedName>
</protein>
<keyword evidence="4" id="KW-0539">Nucleus</keyword>
<dbReference type="InterPro" id="IPR036864">
    <property type="entry name" value="Zn2-C6_fun-type_DNA-bd_sf"/>
</dbReference>
<dbReference type="Proteomes" id="UP001345013">
    <property type="component" value="Unassembled WGS sequence"/>
</dbReference>
<reference evidence="6 7" key="1">
    <citation type="submission" date="2023-08" db="EMBL/GenBank/DDBJ databases">
        <title>Black Yeasts Isolated from many extreme environments.</title>
        <authorList>
            <person name="Coleine C."/>
            <person name="Stajich J.E."/>
            <person name="Selbmann L."/>
        </authorList>
    </citation>
    <scope>NUCLEOTIDE SEQUENCE [LARGE SCALE GENOMIC DNA]</scope>
    <source>
        <strain evidence="6 7">CCFEE 5885</strain>
    </source>
</reference>
<accession>A0ABR0K4J0</accession>
<proteinExistence type="predicted"/>
<evidence type="ECO:0000313" key="6">
    <source>
        <dbReference type="EMBL" id="KAK5086212.1"/>
    </source>
</evidence>
<evidence type="ECO:0000256" key="3">
    <source>
        <dbReference type="ARBA" id="ARBA00023163"/>
    </source>
</evidence>
<evidence type="ECO:0000256" key="2">
    <source>
        <dbReference type="ARBA" id="ARBA00023125"/>
    </source>
</evidence>
<dbReference type="Gene3D" id="4.10.240.10">
    <property type="entry name" value="Zn(2)-C6 fungal-type DNA-binding domain"/>
    <property type="match status" value="1"/>
</dbReference>
<dbReference type="InterPro" id="IPR001138">
    <property type="entry name" value="Zn2Cys6_DnaBD"/>
</dbReference>
<dbReference type="CDD" id="cd00067">
    <property type="entry name" value="GAL4"/>
    <property type="match status" value="1"/>
</dbReference>